<accession>J9D6S6</accession>
<dbReference type="STRING" id="1003232.J9D6S6"/>
<dbReference type="SUPFAM" id="SSF54211">
    <property type="entry name" value="Ribosomal protein S5 domain 2-like"/>
    <property type="match status" value="1"/>
</dbReference>
<dbReference type="EMBL" id="AFBI03000036">
    <property type="protein sequence ID" value="EJW03481.1"/>
    <property type="molecule type" value="Genomic_DNA"/>
</dbReference>
<evidence type="ECO:0000313" key="6">
    <source>
        <dbReference type="Proteomes" id="UP000003163"/>
    </source>
</evidence>
<dbReference type="GO" id="GO:0071028">
    <property type="term" value="P:nuclear mRNA surveillance"/>
    <property type="evidence" value="ECO:0007669"/>
    <property type="project" value="TreeGrafter"/>
</dbReference>
<dbReference type="GO" id="GO:0035925">
    <property type="term" value="F:mRNA 3'-UTR AU-rich region binding"/>
    <property type="evidence" value="ECO:0007669"/>
    <property type="project" value="TreeGrafter"/>
</dbReference>
<dbReference type="VEuPathDB" id="MicrosporidiaDB:EDEG_02177"/>
<dbReference type="InterPro" id="IPR020568">
    <property type="entry name" value="Ribosomal_Su5_D2-typ_SF"/>
</dbReference>
<dbReference type="OMA" id="DSECYES"/>
<dbReference type="GO" id="GO:0071035">
    <property type="term" value="P:nuclear polyadenylation-dependent rRNA catabolic process"/>
    <property type="evidence" value="ECO:0007669"/>
    <property type="project" value="TreeGrafter"/>
</dbReference>
<organism evidence="5 6">
    <name type="scientific">Edhazardia aedis (strain USNM 41457)</name>
    <name type="common">Microsporidian parasite</name>
    <dbReference type="NCBI Taxonomy" id="1003232"/>
    <lineage>
        <taxon>Eukaryota</taxon>
        <taxon>Fungi</taxon>
        <taxon>Fungi incertae sedis</taxon>
        <taxon>Microsporidia</taxon>
        <taxon>Edhazardia</taxon>
    </lineage>
</organism>
<evidence type="ECO:0000256" key="4">
    <source>
        <dbReference type="ARBA" id="ARBA00022490"/>
    </source>
</evidence>
<comment type="caution">
    <text evidence="5">The sequence shown here is derived from an EMBL/GenBank/DDBJ whole genome shotgun (WGS) entry which is preliminary data.</text>
</comment>
<dbReference type="GO" id="GO:0000467">
    <property type="term" value="P:exonucleolytic trimming to generate mature 3'-end of 5.8S rRNA from tricistronic rRNA transcript (SSU-rRNA, 5.8S rRNA, LSU-rRNA)"/>
    <property type="evidence" value="ECO:0007669"/>
    <property type="project" value="TreeGrafter"/>
</dbReference>
<dbReference type="PANTHER" id="PTHR11097:SF14">
    <property type="entry name" value="EXOSOME COMPLEX COMPONENT RRP45"/>
    <property type="match status" value="1"/>
</dbReference>
<reference evidence="6" key="2">
    <citation type="submission" date="2015-07" db="EMBL/GenBank/DDBJ databases">
        <title>Contrasting host-pathogen interactions and genome evolution in two generalist and specialist microsporidian pathogens of mosquitoes.</title>
        <authorList>
            <consortium name="The Broad Institute Genomics Platform"/>
            <consortium name="The Broad Institute Genome Sequencing Center for Infectious Disease"/>
            <person name="Cuomo C.A."/>
            <person name="Sanscrainte N.D."/>
            <person name="Goldberg J.M."/>
            <person name="Heiman D."/>
            <person name="Young S."/>
            <person name="Zeng Q."/>
            <person name="Becnel J.J."/>
            <person name="Birren B.W."/>
        </authorList>
    </citation>
    <scope>NUCLEOTIDE SEQUENCE [LARGE SCALE GENOMIC DNA]</scope>
    <source>
        <strain evidence="6">USNM 41457</strain>
    </source>
</reference>
<dbReference type="InterPro" id="IPR036345">
    <property type="entry name" value="ExoRNase_PH_dom2_sf"/>
</dbReference>
<dbReference type="Gene3D" id="3.30.230.70">
    <property type="entry name" value="GHMP Kinase, N-terminal domain"/>
    <property type="match status" value="1"/>
</dbReference>
<name>J9D6S6_EDHAE</name>
<dbReference type="InterPro" id="IPR027408">
    <property type="entry name" value="PNPase/RNase_PH_dom_sf"/>
</dbReference>
<dbReference type="GO" id="GO:0000177">
    <property type="term" value="C:cytoplasmic exosome (RNase complex)"/>
    <property type="evidence" value="ECO:0007669"/>
    <property type="project" value="TreeGrafter"/>
</dbReference>
<reference evidence="5 6" key="1">
    <citation type="submission" date="2011-08" db="EMBL/GenBank/DDBJ databases">
        <authorList>
            <person name="Liu Z.J."/>
            <person name="Shi F.L."/>
            <person name="Lu J.Q."/>
            <person name="Li M."/>
            <person name="Wang Z.L."/>
        </authorList>
    </citation>
    <scope>NUCLEOTIDE SEQUENCE [LARGE SCALE GENOMIC DNA]</scope>
    <source>
        <strain evidence="5 6">USNM 41457</strain>
    </source>
</reference>
<keyword evidence="4" id="KW-0963">Cytoplasm</keyword>
<dbReference type="GO" id="GO:0034475">
    <property type="term" value="P:U4 snRNA 3'-end processing"/>
    <property type="evidence" value="ECO:0007669"/>
    <property type="project" value="TreeGrafter"/>
</dbReference>
<dbReference type="Proteomes" id="UP000003163">
    <property type="component" value="Unassembled WGS sequence"/>
</dbReference>
<dbReference type="InParanoid" id="J9D6S6"/>
<evidence type="ECO:0000313" key="5">
    <source>
        <dbReference type="EMBL" id="EJW03481.1"/>
    </source>
</evidence>
<protein>
    <submittedName>
        <fullName evidence="5">Uncharacterized protein</fullName>
    </submittedName>
</protein>
<keyword evidence="6" id="KW-1185">Reference proteome</keyword>
<dbReference type="FunCoup" id="J9D6S6">
    <property type="interactions" value="251"/>
</dbReference>
<dbReference type="GO" id="GO:0016075">
    <property type="term" value="P:rRNA catabolic process"/>
    <property type="evidence" value="ECO:0007669"/>
    <property type="project" value="TreeGrafter"/>
</dbReference>
<evidence type="ECO:0000256" key="2">
    <source>
        <dbReference type="ARBA" id="ARBA00004496"/>
    </source>
</evidence>
<evidence type="ECO:0000256" key="3">
    <source>
        <dbReference type="ARBA" id="ARBA00006678"/>
    </source>
</evidence>
<comment type="subcellular location">
    <subcellularLocation>
        <location evidence="2">Cytoplasm</location>
    </subcellularLocation>
    <subcellularLocation>
        <location evidence="1">Nucleus</location>
    </subcellularLocation>
</comment>
<dbReference type="AlphaFoldDB" id="J9D6S6"/>
<dbReference type="SUPFAM" id="SSF55666">
    <property type="entry name" value="Ribonuclease PH domain 2-like"/>
    <property type="match status" value="1"/>
</dbReference>
<dbReference type="GO" id="GO:0034473">
    <property type="term" value="P:U1 snRNA 3'-end processing"/>
    <property type="evidence" value="ECO:0007669"/>
    <property type="project" value="TreeGrafter"/>
</dbReference>
<dbReference type="InterPro" id="IPR050590">
    <property type="entry name" value="Exosome_comp_Rrp42_subfam"/>
</dbReference>
<proteinExistence type="inferred from homology"/>
<dbReference type="GO" id="GO:0071038">
    <property type="term" value="P:TRAMP-dependent tRNA surveillance pathway"/>
    <property type="evidence" value="ECO:0007669"/>
    <property type="project" value="TreeGrafter"/>
</dbReference>
<dbReference type="GO" id="GO:0000176">
    <property type="term" value="C:nuclear exosome (RNase complex)"/>
    <property type="evidence" value="ECO:0007669"/>
    <property type="project" value="UniProtKB-ARBA"/>
</dbReference>
<dbReference type="HOGENOM" id="CLU_1240128_0_0_1"/>
<comment type="similarity">
    <text evidence="3">Belongs to the RNase PH family.</text>
</comment>
<gene>
    <name evidence="5" type="ORF">EDEG_02177</name>
</gene>
<dbReference type="GO" id="GO:0034476">
    <property type="term" value="P:U5 snRNA 3'-end processing"/>
    <property type="evidence" value="ECO:0007669"/>
    <property type="project" value="TreeGrafter"/>
</dbReference>
<evidence type="ECO:0000256" key="1">
    <source>
        <dbReference type="ARBA" id="ARBA00004123"/>
    </source>
</evidence>
<sequence length="239" mass="27702">MNINLSLVESNARLDERLFLTQREYTIKHENSLFVLESDKTFIILNYSISLCVPYIDKPQSGIVRISVFNHIKERGAFEKKISSTLKKILIKSRCIDQESLCLIFNELCYSIDFSIQILESNGNLFRFCTELLLYSIEKIDIINELSSKYSDLMAKHILADSEIFHNRKILVNYQPKCFYFIQIKDKILVDPTAAEDNLKDAWFLVVMDNKNMLYLEKSGGECNIADIMSVITYCTTKS</sequence>
<dbReference type="OrthoDB" id="10264038at2759"/>
<dbReference type="PANTHER" id="PTHR11097">
    <property type="entry name" value="EXOSOME COMPLEX EXONUCLEASE RIBOSOMAL RNA PROCESSING PROTEIN"/>
    <property type="match status" value="1"/>
</dbReference>